<dbReference type="Pfam" id="PF13510">
    <property type="entry name" value="Fer2_4"/>
    <property type="match status" value="1"/>
</dbReference>
<evidence type="ECO:0000313" key="2">
    <source>
        <dbReference type="EMBL" id="NIA69391.1"/>
    </source>
</evidence>
<evidence type="ECO:0000256" key="1">
    <source>
        <dbReference type="ARBA" id="ARBA00023002"/>
    </source>
</evidence>
<name>A0A967KF54_9PROT</name>
<proteinExistence type="predicted"/>
<organism evidence="2 3">
    <name type="scientific">Pelagibius litoralis</name>
    <dbReference type="NCBI Taxonomy" id="374515"/>
    <lineage>
        <taxon>Bacteria</taxon>
        <taxon>Pseudomonadati</taxon>
        <taxon>Pseudomonadota</taxon>
        <taxon>Alphaproteobacteria</taxon>
        <taxon>Rhodospirillales</taxon>
        <taxon>Rhodovibrionaceae</taxon>
        <taxon>Pelagibius</taxon>
    </lineage>
</organism>
<dbReference type="GO" id="GO:0051536">
    <property type="term" value="F:iron-sulfur cluster binding"/>
    <property type="evidence" value="ECO:0007669"/>
    <property type="project" value="InterPro"/>
</dbReference>
<reference evidence="2" key="1">
    <citation type="submission" date="2020-03" db="EMBL/GenBank/DDBJ databases">
        <title>Genome of Pelagibius litoralis DSM 21314T.</title>
        <authorList>
            <person name="Wang G."/>
        </authorList>
    </citation>
    <scope>NUCLEOTIDE SEQUENCE</scope>
    <source>
        <strain evidence="2">DSM 21314</strain>
    </source>
</reference>
<dbReference type="GO" id="GO:0016491">
    <property type="term" value="F:oxidoreductase activity"/>
    <property type="evidence" value="ECO:0007669"/>
    <property type="project" value="UniProtKB-KW"/>
</dbReference>
<dbReference type="InterPro" id="IPR042204">
    <property type="entry name" value="2Fe-2S-bd_N"/>
</dbReference>
<sequence>MGLAGHSQGQLRRVAATDRPRIAFTLDGALLEALEGDTILTAILTNSRYLRRFEFNGEPRAGFCLMGACQDCWVRQSDGMALRACTTLIESGMTLLTRGADGG</sequence>
<comment type="caution">
    <text evidence="2">The sequence shown here is derived from an EMBL/GenBank/DDBJ whole genome shotgun (WGS) entry which is preliminary data.</text>
</comment>
<dbReference type="InterPro" id="IPR036010">
    <property type="entry name" value="2Fe-2S_ferredoxin-like_sf"/>
</dbReference>
<accession>A0A967KF54</accession>
<keyword evidence="1" id="KW-0560">Oxidoreductase</keyword>
<dbReference type="Proteomes" id="UP000761264">
    <property type="component" value="Unassembled WGS sequence"/>
</dbReference>
<dbReference type="SUPFAM" id="SSF54292">
    <property type="entry name" value="2Fe-2S ferredoxin-like"/>
    <property type="match status" value="1"/>
</dbReference>
<dbReference type="Gene3D" id="3.10.20.440">
    <property type="entry name" value="2Fe-2S iron-sulphur cluster binding domain, sarcosine oxidase, alpha subunit, N-terminal domain"/>
    <property type="match status" value="1"/>
</dbReference>
<gene>
    <name evidence="2" type="ORF">HBA54_12390</name>
</gene>
<evidence type="ECO:0000313" key="3">
    <source>
        <dbReference type="Proteomes" id="UP000761264"/>
    </source>
</evidence>
<protein>
    <submittedName>
        <fullName evidence="2">(2Fe-2S)-binding protein</fullName>
    </submittedName>
</protein>
<dbReference type="EMBL" id="JAAQPH010000008">
    <property type="protein sequence ID" value="NIA69391.1"/>
    <property type="molecule type" value="Genomic_DNA"/>
</dbReference>
<keyword evidence="3" id="KW-1185">Reference proteome</keyword>
<dbReference type="AlphaFoldDB" id="A0A967KF54"/>